<dbReference type="PROSITE" id="PS00284">
    <property type="entry name" value="SERPIN"/>
    <property type="match status" value="1"/>
</dbReference>
<evidence type="ECO:0000259" key="5">
    <source>
        <dbReference type="SMART" id="SM00093"/>
    </source>
</evidence>
<dbReference type="Pfam" id="PF00079">
    <property type="entry name" value="Serpin"/>
    <property type="match status" value="1"/>
</dbReference>
<proteinExistence type="inferred from homology"/>
<dbReference type="PANTHER" id="PTHR11461:SF211">
    <property type="entry name" value="GH10112P-RELATED"/>
    <property type="match status" value="1"/>
</dbReference>
<dbReference type="EMBL" id="CADEPI010000370">
    <property type="protein sequence ID" value="CAB3384754.1"/>
    <property type="molecule type" value="Genomic_DNA"/>
</dbReference>
<evidence type="ECO:0000256" key="1">
    <source>
        <dbReference type="ARBA" id="ARBA00009500"/>
    </source>
</evidence>
<comment type="caution">
    <text evidence="6">The sequence shown here is derived from an EMBL/GenBank/DDBJ whole genome shotgun (WGS) entry which is preliminary data.</text>
</comment>
<comment type="similarity">
    <text evidence="1 4">Belongs to the serpin family.</text>
</comment>
<keyword evidence="3" id="KW-0722">Serine protease inhibitor</keyword>
<dbReference type="Proteomes" id="UP000494165">
    <property type="component" value="Unassembled WGS sequence"/>
</dbReference>
<evidence type="ECO:0000313" key="7">
    <source>
        <dbReference type="Proteomes" id="UP000494165"/>
    </source>
</evidence>
<dbReference type="SUPFAM" id="SSF56574">
    <property type="entry name" value="Serpins"/>
    <property type="match status" value="1"/>
</dbReference>
<keyword evidence="7" id="KW-1185">Reference proteome</keyword>
<evidence type="ECO:0000256" key="3">
    <source>
        <dbReference type="ARBA" id="ARBA00022900"/>
    </source>
</evidence>
<dbReference type="InterPro" id="IPR023795">
    <property type="entry name" value="Serpin_CS"/>
</dbReference>
<dbReference type="InterPro" id="IPR042185">
    <property type="entry name" value="Serpin_sf_2"/>
</dbReference>
<protein>
    <recommendedName>
        <fullName evidence="5">Serpin domain-containing protein</fullName>
    </recommendedName>
</protein>
<organism evidence="6 7">
    <name type="scientific">Cloeon dipterum</name>
    <dbReference type="NCBI Taxonomy" id="197152"/>
    <lineage>
        <taxon>Eukaryota</taxon>
        <taxon>Metazoa</taxon>
        <taxon>Ecdysozoa</taxon>
        <taxon>Arthropoda</taxon>
        <taxon>Hexapoda</taxon>
        <taxon>Insecta</taxon>
        <taxon>Pterygota</taxon>
        <taxon>Palaeoptera</taxon>
        <taxon>Ephemeroptera</taxon>
        <taxon>Pisciforma</taxon>
        <taxon>Baetidae</taxon>
        <taxon>Cloeon</taxon>
    </lineage>
</organism>
<dbReference type="InterPro" id="IPR000215">
    <property type="entry name" value="Serpin_fam"/>
</dbReference>
<dbReference type="OrthoDB" id="8197950at2759"/>
<dbReference type="PANTHER" id="PTHR11461">
    <property type="entry name" value="SERINE PROTEASE INHIBITOR, SERPIN"/>
    <property type="match status" value="1"/>
</dbReference>
<dbReference type="GO" id="GO:0004867">
    <property type="term" value="F:serine-type endopeptidase inhibitor activity"/>
    <property type="evidence" value="ECO:0007669"/>
    <property type="project" value="UniProtKB-KW"/>
</dbReference>
<dbReference type="SMART" id="SM00093">
    <property type="entry name" value="SERPIN"/>
    <property type="match status" value="1"/>
</dbReference>
<dbReference type="InterPro" id="IPR036186">
    <property type="entry name" value="Serpin_sf"/>
</dbReference>
<reference evidence="6 7" key="1">
    <citation type="submission" date="2020-04" db="EMBL/GenBank/DDBJ databases">
        <authorList>
            <person name="Alioto T."/>
            <person name="Alioto T."/>
            <person name="Gomez Garrido J."/>
        </authorList>
    </citation>
    <scope>NUCLEOTIDE SEQUENCE [LARGE SCALE GENOMIC DNA]</scope>
</reference>
<dbReference type="InterPro" id="IPR023796">
    <property type="entry name" value="Serpin_dom"/>
</dbReference>
<dbReference type="AlphaFoldDB" id="A0A8S1DUT3"/>
<dbReference type="GO" id="GO:0005615">
    <property type="term" value="C:extracellular space"/>
    <property type="evidence" value="ECO:0007669"/>
    <property type="project" value="InterPro"/>
</dbReference>
<dbReference type="InterPro" id="IPR042178">
    <property type="entry name" value="Serpin_sf_1"/>
</dbReference>
<name>A0A8S1DUT3_9INSE</name>
<evidence type="ECO:0000313" key="6">
    <source>
        <dbReference type="EMBL" id="CAB3384754.1"/>
    </source>
</evidence>
<accession>A0A8S1DUT3</accession>
<dbReference type="Gene3D" id="2.30.39.10">
    <property type="entry name" value="Alpha-1-antitrypsin, domain 1"/>
    <property type="match status" value="1"/>
</dbReference>
<dbReference type="Gene3D" id="3.30.497.10">
    <property type="entry name" value="Antithrombin, subunit I, domain 2"/>
    <property type="match status" value="1"/>
</dbReference>
<evidence type="ECO:0000256" key="4">
    <source>
        <dbReference type="RuleBase" id="RU000411"/>
    </source>
</evidence>
<feature type="domain" description="Serpin" evidence="5">
    <location>
        <begin position="18"/>
        <end position="357"/>
    </location>
</feature>
<evidence type="ECO:0000256" key="2">
    <source>
        <dbReference type="ARBA" id="ARBA00022690"/>
    </source>
</evidence>
<sequence>MCQQKSSNLDIESFEAYGREFLQWYTSQKHGNYIISPVNCLLSMEIMTAEAKCGTLAAVAKAVQLPTDCKTSFQVMVHCLKEPFDKNAVELKMATKSYVTDCFGLEPIHQILLNGSFEADIENINDFCDKGAIHKINKWAKAATGGNVSNLIEGPTATSAQGCSIINCVYFKGQWASDFDAALTKNETFFSERREKRVAMMKKINKFQHAYLQDLAAQLLIVPFKMDTFCMILVLPDKKFGLGELEKKIFNKNLRELAAAATLKDVYVQIPRLDIKYESIHLDEQQAKLGVDIMCHDKMNQNNLFGSKNKRVTHVPHMRLKTAASEPPVHFRCDHPFYYFLAYKTDFCLFAGRITNPTKGK</sequence>
<gene>
    <name evidence="6" type="ORF">CLODIP_2_CD09681</name>
</gene>
<keyword evidence="2" id="KW-0646">Protease inhibitor</keyword>